<name>A0A3B0WAM0_9ZZZZ</name>
<keyword evidence="1" id="KW-0472">Membrane</keyword>
<dbReference type="AlphaFoldDB" id="A0A3B0WAM0"/>
<gene>
    <name evidence="2" type="ORF">MNBD_DELTA03-987</name>
</gene>
<proteinExistence type="predicted"/>
<accession>A0A3B0WAM0</accession>
<feature type="transmembrane region" description="Helical" evidence="1">
    <location>
        <begin position="172"/>
        <end position="192"/>
    </location>
</feature>
<keyword evidence="1" id="KW-1133">Transmembrane helix</keyword>
<evidence type="ECO:0000313" key="2">
    <source>
        <dbReference type="EMBL" id="VAW40774.1"/>
    </source>
</evidence>
<organism evidence="2">
    <name type="scientific">hydrothermal vent metagenome</name>
    <dbReference type="NCBI Taxonomy" id="652676"/>
    <lineage>
        <taxon>unclassified sequences</taxon>
        <taxon>metagenomes</taxon>
        <taxon>ecological metagenomes</taxon>
    </lineage>
</organism>
<sequence length="207" mass="23804">MSIKNKKGSKAIKRFWDQYIQYLAGANVKQAVARWYVIRTEQYIKAFPEKPLIEHTPAEVNSFLEKEGRNTRIKDWQFRQVVDAIRKLFAMLEVSWLDDVDWQHWLRSTCLGEFHPTVAGTITAEETITKLAQIKGSALAEVRRCHGEVLQLLLIQIRHNAGIVAVSTQSQALNALMFFLMIMHCSGPWAIWGDLFAVNGPKDYLWS</sequence>
<keyword evidence="1" id="KW-0812">Transmembrane</keyword>
<reference evidence="2" key="1">
    <citation type="submission" date="2018-06" db="EMBL/GenBank/DDBJ databases">
        <authorList>
            <person name="Zhirakovskaya E."/>
        </authorList>
    </citation>
    <scope>NUCLEOTIDE SEQUENCE</scope>
</reference>
<evidence type="ECO:0000256" key="1">
    <source>
        <dbReference type="SAM" id="Phobius"/>
    </source>
</evidence>
<dbReference type="EMBL" id="UOEX01000353">
    <property type="protein sequence ID" value="VAW40774.1"/>
    <property type="molecule type" value="Genomic_DNA"/>
</dbReference>
<protein>
    <recommendedName>
        <fullName evidence="3">Integrase SAM-like N-terminal domain-containing protein</fullName>
    </recommendedName>
</protein>
<evidence type="ECO:0008006" key="3">
    <source>
        <dbReference type="Google" id="ProtNLM"/>
    </source>
</evidence>